<sequence length="52" mass="5386">MTQTVNVASCFERAGGGYTITFKIGTTLLTAASDQPVQPGADVTVRDGRVIA</sequence>
<name>A0A7W7N4P2_9CAUL</name>
<evidence type="ECO:0000313" key="1">
    <source>
        <dbReference type="EMBL" id="MBB4799683.1"/>
    </source>
</evidence>
<organism evidence="1 2">
    <name type="scientific">Brevundimonas bullata</name>
    <dbReference type="NCBI Taxonomy" id="13160"/>
    <lineage>
        <taxon>Bacteria</taxon>
        <taxon>Pseudomonadati</taxon>
        <taxon>Pseudomonadota</taxon>
        <taxon>Alphaproteobacteria</taxon>
        <taxon>Caulobacterales</taxon>
        <taxon>Caulobacteraceae</taxon>
        <taxon>Brevundimonas</taxon>
    </lineage>
</organism>
<reference evidence="1 2" key="1">
    <citation type="submission" date="2020-08" db="EMBL/GenBank/DDBJ databases">
        <title>Functional genomics of gut bacteria from endangered species of beetles.</title>
        <authorList>
            <person name="Carlos-Shanley C."/>
        </authorList>
    </citation>
    <scope>NUCLEOTIDE SEQUENCE [LARGE SCALE GENOMIC DNA]</scope>
    <source>
        <strain evidence="1 2">S00123</strain>
    </source>
</reference>
<dbReference type="AlphaFoldDB" id="A0A7W7N4P2"/>
<gene>
    <name evidence="1" type="ORF">HNP32_003443</name>
</gene>
<proteinExistence type="predicted"/>
<protein>
    <submittedName>
        <fullName evidence="1">Uncharacterized protein</fullName>
    </submittedName>
</protein>
<accession>A0A7W7N4P2</accession>
<dbReference type="EMBL" id="JACHKY010000007">
    <property type="protein sequence ID" value="MBB4799683.1"/>
    <property type="molecule type" value="Genomic_DNA"/>
</dbReference>
<comment type="caution">
    <text evidence="1">The sequence shown here is derived from an EMBL/GenBank/DDBJ whole genome shotgun (WGS) entry which is preliminary data.</text>
</comment>
<keyword evidence="2" id="KW-1185">Reference proteome</keyword>
<dbReference type="Proteomes" id="UP000539957">
    <property type="component" value="Unassembled WGS sequence"/>
</dbReference>
<evidence type="ECO:0000313" key="2">
    <source>
        <dbReference type="Proteomes" id="UP000539957"/>
    </source>
</evidence>